<dbReference type="PANTHER" id="PTHR11786:SF0">
    <property type="entry name" value="ARYLAMINE N-ACETYLTRANSFERASE 4-RELATED"/>
    <property type="match status" value="1"/>
</dbReference>
<evidence type="ECO:0000256" key="2">
    <source>
        <dbReference type="RuleBase" id="RU003452"/>
    </source>
</evidence>
<protein>
    <submittedName>
        <fullName evidence="3">Arylamine N-acetyltransferase</fullName>
    </submittedName>
</protein>
<sequence>MNDNWVDAYLARIGAGRPARPDDEALRDLHTRHLLAVPFENLSIHLGEDIVLDPEALVAKVVGRRRGGFCYELGGAFATLLAALGFDVELLAARVFDGDRLGVPYDHMALRVGPWLADVGFGAHTHHPLRLDARGDQPDPGGVFRIAETPEGDLDVIKDGRPEYRLETRPRALEDFEAGCWWHRTSPRSHFTRSLVCSMLTESGRVTLSGRTLIRTVDGERDERELTGDAEVLAAYRSWFGVELDRVPEVAGRLTGRSGGAGAP</sequence>
<dbReference type="Pfam" id="PF00797">
    <property type="entry name" value="Acetyltransf_2"/>
    <property type="match status" value="1"/>
</dbReference>
<dbReference type="InterPro" id="IPR001447">
    <property type="entry name" value="Arylamine_N-AcTrfase"/>
</dbReference>
<comment type="similarity">
    <text evidence="1 2">Belongs to the arylamine N-acetyltransferase family.</text>
</comment>
<dbReference type="PRINTS" id="PR01543">
    <property type="entry name" value="ANATRNSFRASE"/>
</dbReference>
<evidence type="ECO:0000313" key="3">
    <source>
        <dbReference type="EMBL" id="MFB9835527.1"/>
    </source>
</evidence>
<accession>A0ABV5YKF4</accession>
<comment type="caution">
    <text evidence="3">The sequence shown here is derived from an EMBL/GenBank/DDBJ whole genome shotgun (WGS) entry which is preliminary data.</text>
</comment>
<gene>
    <name evidence="3" type="ORF">ACFFNX_25430</name>
</gene>
<dbReference type="Gene3D" id="3.30.2140.10">
    <property type="entry name" value="Arylamine N-acetyltransferase"/>
    <property type="match status" value="1"/>
</dbReference>
<evidence type="ECO:0000313" key="4">
    <source>
        <dbReference type="Proteomes" id="UP001589627"/>
    </source>
</evidence>
<keyword evidence="4" id="KW-1185">Reference proteome</keyword>
<dbReference type="Gene3D" id="2.40.128.150">
    <property type="entry name" value="Cysteine proteinases"/>
    <property type="match status" value="1"/>
</dbReference>
<dbReference type="PANTHER" id="PTHR11786">
    <property type="entry name" value="N-HYDROXYARYLAMINE O-ACETYLTRANSFERASE"/>
    <property type="match status" value="1"/>
</dbReference>
<dbReference type="RefSeq" id="WP_378207202.1">
    <property type="nucleotide sequence ID" value="NZ_JBHLZP010000207.1"/>
</dbReference>
<dbReference type="SUPFAM" id="SSF54001">
    <property type="entry name" value="Cysteine proteinases"/>
    <property type="match status" value="1"/>
</dbReference>
<dbReference type="InterPro" id="IPR038765">
    <property type="entry name" value="Papain-like_cys_pep_sf"/>
</dbReference>
<reference evidence="3 4" key="1">
    <citation type="submission" date="2024-09" db="EMBL/GenBank/DDBJ databases">
        <authorList>
            <person name="Sun Q."/>
            <person name="Mori K."/>
        </authorList>
    </citation>
    <scope>NUCLEOTIDE SEQUENCE [LARGE SCALE GENOMIC DNA]</scope>
    <source>
        <strain evidence="3 4">TBRC 0563</strain>
    </source>
</reference>
<evidence type="ECO:0000256" key="1">
    <source>
        <dbReference type="ARBA" id="ARBA00006547"/>
    </source>
</evidence>
<proteinExistence type="inferred from homology"/>
<dbReference type="Proteomes" id="UP001589627">
    <property type="component" value="Unassembled WGS sequence"/>
</dbReference>
<name>A0ABV5YKF4_9ACTN</name>
<organism evidence="3 4">
    <name type="scientific">Actinoallomurus acaciae</name>
    <dbReference type="NCBI Taxonomy" id="502577"/>
    <lineage>
        <taxon>Bacteria</taxon>
        <taxon>Bacillati</taxon>
        <taxon>Actinomycetota</taxon>
        <taxon>Actinomycetes</taxon>
        <taxon>Streptosporangiales</taxon>
        <taxon>Thermomonosporaceae</taxon>
        <taxon>Actinoallomurus</taxon>
    </lineage>
</organism>
<dbReference type="EMBL" id="JBHLZP010000207">
    <property type="protein sequence ID" value="MFB9835527.1"/>
    <property type="molecule type" value="Genomic_DNA"/>
</dbReference>